<gene>
    <name evidence="3" type="ORF">SAMN04488568_12618</name>
</gene>
<dbReference type="RefSeq" id="WP_091771865.1">
    <property type="nucleotide sequence ID" value="NZ_FNHG01000026.1"/>
</dbReference>
<dbReference type="SUPFAM" id="SSF82171">
    <property type="entry name" value="DPP6 N-terminal domain-like"/>
    <property type="match status" value="1"/>
</dbReference>
<dbReference type="GO" id="GO:0004177">
    <property type="term" value="F:aminopeptidase activity"/>
    <property type="evidence" value="ECO:0007669"/>
    <property type="project" value="UniProtKB-KW"/>
</dbReference>
<dbReference type="STRING" id="144026.SAMN04488568_12618"/>
<dbReference type="SUPFAM" id="SSF53474">
    <property type="entry name" value="alpha/beta-Hydrolases"/>
    <property type="match status" value="1"/>
</dbReference>
<dbReference type="InterPro" id="IPR029058">
    <property type="entry name" value="AB_hydrolase_fold"/>
</dbReference>
<dbReference type="PANTHER" id="PTHR42776:SF27">
    <property type="entry name" value="DIPEPTIDYL PEPTIDASE FAMILY MEMBER 6"/>
    <property type="match status" value="1"/>
</dbReference>
<dbReference type="AlphaFoldDB" id="A0A1G9WMY8"/>
<accession>A0A1G9WMY8</accession>
<dbReference type="EMBL" id="FNHG01000026">
    <property type="protein sequence ID" value="SDM85952.1"/>
    <property type="molecule type" value="Genomic_DNA"/>
</dbReference>
<dbReference type="InterPro" id="IPR001375">
    <property type="entry name" value="Peptidase_S9_cat"/>
</dbReference>
<dbReference type="Gene3D" id="3.40.50.1820">
    <property type="entry name" value="alpha/beta hydrolase"/>
    <property type="match status" value="1"/>
</dbReference>
<keyword evidence="3" id="KW-0031">Aminopeptidase</keyword>
<name>A0A1G9WMY8_9PROT</name>
<proteinExistence type="predicted"/>
<reference evidence="3 4" key="1">
    <citation type="submission" date="2016-10" db="EMBL/GenBank/DDBJ databases">
        <authorList>
            <person name="de Groot N.N."/>
        </authorList>
    </citation>
    <scope>NUCLEOTIDE SEQUENCE [LARGE SCALE GENOMIC DNA]</scope>
    <source>
        <strain evidence="3 4">DSM 16077</strain>
    </source>
</reference>
<dbReference type="OrthoDB" id="128799at2"/>
<dbReference type="PANTHER" id="PTHR42776">
    <property type="entry name" value="SERINE PEPTIDASE S9 FAMILY MEMBER"/>
    <property type="match status" value="1"/>
</dbReference>
<feature type="domain" description="Peptidase S9 prolyl oligopeptidase catalytic" evidence="2">
    <location>
        <begin position="428"/>
        <end position="635"/>
    </location>
</feature>
<sequence>MRILVGLIVAVILAGQAMAQIETYAAMPRIWSADISPDGSRLATGCSPRGAREICIYDLVGGADPIVIPAPDGGRISGFTWPSNAYLVYYITSVQRVPTSGGLRTWTLRQPVSYSLATGRSNLLMVDSSLASPLVGVDDRVAVQITYAYEGATRSGSRIGRRDDFGTLVYEMNLENGRRVRRREVSTDSTFDFTLNQVGEAILEARYDDDTGAYAIHGAADTSHPEIYSGIFSGGLPAILGLTDGGTAAALRIPGTGLRRLDIATGDLSPFNVNGVDVSLMDPIVDDYAMDVVGFSYTDDLPRQIFTNRELAAIHAELTQVLTEDSVRISAWSQDWTKLVVVGEDAGRPAHYYLLDLSTGGLGLLDVETAFPDGAVPGSRLAVEYAASDGLNIEAYMTLPPGRTQADGPFPMILMPHGGPQARDTAGFDWWAAYYASLGYVVLQPNFRGSEGYGYDFVEAGYGGFGTRMIDDMIDGAQYLQAIGLARPGAYCAAGASYGGYAALMLALRDRDNLACVISFAGVTDPFSILESRSSLGISLRYWEQFLGSRYGSRSEQAVITPLERSGEFAAPLLILHGDLDTTVPYGQLRLMRDAMAGNPAARFVTLPGEDHYLRSSEARTILLRESQAFLEEYFPAD</sequence>
<evidence type="ECO:0000256" key="1">
    <source>
        <dbReference type="ARBA" id="ARBA00022801"/>
    </source>
</evidence>
<keyword evidence="3" id="KW-0645">Protease</keyword>
<keyword evidence="1" id="KW-0378">Hydrolase</keyword>
<keyword evidence="4" id="KW-1185">Reference proteome</keyword>
<evidence type="ECO:0000259" key="2">
    <source>
        <dbReference type="Pfam" id="PF00326"/>
    </source>
</evidence>
<protein>
    <submittedName>
        <fullName evidence="3">Dipeptidyl aminopeptidase/acylaminoacyl peptidase</fullName>
    </submittedName>
</protein>
<dbReference type="GO" id="GO:0006508">
    <property type="term" value="P:proteolysis"/>
    <property type="evidence" value="ECO:0007669"/>
    <property type="project" value="InterPro"/>
</dbReference>
<dbReference type="Pfam" id="PF00326">
    <property type="entry name" value="Peptidase_S9"/>
    <property type="match status" value="1"/>
</dbReference>
<dbReference type="Proteomes" id="UP000199759">
    <property type="component" value="Unassembled WGS sequence"/>
</dbReference>
<evidence type="ECO:0000313" key="3">
    <source>
        <dbReference type="EMBL" id="SDM85952.1"/>
    </source>
</evidence>
<dbReference type="GO" id="GO:0004252">
    <property type="term" value="F:serine-type endopeptidase activity"/>
    <property type="evidence" value="ECO:0007669"/>
    <property type="project" value="TreeGrafter"/>
</dbReference>
<evidence type="ECO:0000313" key="4">
    <source>
        <dbReference type="Proteomes" id="UP000199759"/>
    </source>
</evidence>
<organism evidence="3 4">
    <name type="scientific">Maricaulis salignorans</name>
    <dbReference type="NCBI Taxonomy" id="144026"/>
    <lineage>
        <taxon>Bacteria</taxon>
        <taxon>Pseudomonadati</taxon>
        <taxon>Pseudomonadota</taxon>
        <taxon>Alphaproteobacteria</taxon>
        <taxon>Maricaulales</taxon>
        <taxon>Maricaulaceae</taxon>
        <taxon>Maricaulis</taxon>
    </lineage>
</organism>